<name>A0A8B6HLR2_MYTGA</name>
<feature type="region of interest" description="Disordered" evidence="1">
    <location>
        <begin position="2416"/>
        <end position="2473"/>
    </location>
</feature>
<feature type="compositionally biased region" description="Basic and acidic residues" evidence="1">
    <location>
        <begin position="1663"/>
        <end position="1698"/>
    </location>
</feature>
<feature type="compositionally biased region" description="Basic and acidic residues" evidence="1">
    <location>
        <begin position="1614"/>
        <end position="1624"/>
    </location>
</feature>
<feature type="compositionally biased region" description="Basic and acidic residues" evidence="1">
    <location>
        <begin position="2833"/>
        <end position="2846"/>
    </location>
</feature>
<sequence length="2978" mass="340481">MSFVGKTAIFSSNDCKHIIVLLGTSHIYIWNREQTESVLESKVPEIRGTWNLITVPTEAGIPNHDECPECSVEGIFFTHQNLGFCSQISFAFNKDKGVSIVTVLLSFNVDGKRSLQIAGKTLRNENLEALSLPPVNVEWTVIHYPLKLIHPSCKPVYRQGAFITKYADNGQVIAVAANQENPMHTGVLFASPLCDTVLPVSLNGGEEDLIHSSPNAQKFSISTHPSLPIILFSDGFMVTVVQFRAEVTCLRMMKKFVLTSAKHLKEISEMANLDVTLTEAFRLPSERDEVSARSAGRRQLFQFEEDYGNDHESETSFLEENDIAFKGMNAGKIEFSEGGFLALDSGDFSGLTGPETLLKHMELAESALFSSWKLATSYTDAWTSDIDKASKQIAHNFTKLFTILLECRDIDHILSHRRNSSVAAQNPRLFSVVTTYKRAMELLRFDIVNKHLLPVSLKLSYETVNLVLTSTELQQTDPRLKTLSGCYALLKFTEEMLNKVYTWSHHDEIYTGLPLESRSDQRHAYEPAVLRNLSPRSRPVTNEVDYSNLEQITGVVSPRPGKLQQPGKKLCGSWKLLYRSLTHYQKHIQQQPSNDKEQEQLMNLMFAVEQNIRQSDGSVPIQPSPRITQGEHFSLGGKHTMAIDAWREELQKLSEQPEDIEKKSQVLHAVLYTHLLKDQLLKAIDFVDELIIHSNVMSTQQLRLPHSKPGVEKPSLMTQVTDTIKSQHTGNQSMVPCIRDKAVRQLVQSMARFMSSYFCNQPVYILPPHSAQPLPCIHLGNGKQKNNRIIPKYHEDINNVISKEGLSRTWTTDRAMEYLLLSGLLCEATWFADKMGDWKAGLLLSVACINHRIMSPKLYKKKKRPLMLPDNLSPGAILQDKLEALIHLDKVSQEQKQDFIPINNETNIVQLTKTMEDLLKAGVIGGVEIMPWLLSSLVERLKNTVSRLHPLVPQGFYLPSPPLYCPQPSDTSEEKPSSEVDMEKKLRFEISSMVQLILVILNASHVSLPATRWYVQQLVKVQEKAAQFKATTEGPCSELPEILEQYNTIPSSMSESEPGVVQILTSFRDFTTTLWLLHARDTLSKKLRQKETYLNNVNYQDYVRASWDAKQGDKWMKECFNTLQWAVHMLAFSRFLPEEECVYKIALSLIQELKPEEDTADILAEHFHDEENLDSEVQDKLNKIIQDWQGVTIEPEDDGKSARPEQEIAEMNDTDPDNEGRKSVTFFQASPRGKTLSVYFFKQCEVVMKILKKRRKAYGSYEEFVFDSNTTVADSLTSSLQNNGLCPGSRPFESKLSYLEFLDSFVAVSFTKIVDEERERKVIIPPLILPFAENVWNMELENLIKRSELPDQERKQSLIVMSSPKGPMGQSPNRVEKEPVQRGMFRSVSVSNEGEKHGHGGMSRFISQGGGLNYIPENELGKEYNAHSPNRMKGKMTGMVSKFAESEEVLYRDSSYDQEKQWSLDVDLGKRYHHLQNVLHWFSVWGKKQHSLGLEWKGEKDLSFRPKMKIDAPVELVVLTIWLLDNKYSPYGKPSGHRTLPQTQKEENIIQEQMRVSVSMKESAKMLQSSGESKRRYPKPKQNKNGSLSLQSTNTDKDWENEYDIEAEEVHTEYEKVLDVREDSSSIEVSSLEPEEYDDSLRNTLSYIKKSGSLYQRKKSPRRERSSESRRHSVDDRRRRSPDRSIDHNRQHSRERYSRGNSDNIIGNDLAHQLQDIVRGELRKIMEAQHRSMLAMMGAIDGHEVPADQYYNRPSDSRRHQSLRRDLSPRRRHDSLESSLPRRRSPSNEERRRYESGSLPRRPVEEQMTQSMVMGELSGSRRQKSPGRANIGGTLKELQNLQENTNRRRSKSPRGQGHRSDVNKENYQSSGGQQGSVNFIPKFLRMQAERDEGEFRLPHIPIPAWEEPQQPPPGMGRDFGMPLLQLNAGHAPSQLFPGSYRVPQAQYPPPPPPYGMVSQPPNDMPLPPMYQSMFQRIEKRENDGPAKMDMPLLSLPKDKDLLGPSDAAFGRLLDPHLIISHEQEIKQKELLKHKHNLDFLRSHVENLEDLEKQEEEKGKQLLSVNLKRQEMKDKHEDERIDRGRSRRRKPRPQKPASGLTLQSSQESHMDEKERPVEGSTEEVEGETSEDQIHDGYAIRPGSYENYLHMDKQMGFEEDTNARIQYRTAMIMKKQQRKKVDFSTMTHNVEDAEMETDPAMEREYIRTAEASTCITKDTGVDPIQEAIVEYNRARQGNALPPDIYLGLRFGDTEQQPTSDVTTKGREKPKGRTYLNVVDLDASALLHDLHEKPDKEEKVQHDLALQPTSMTLTSAREGLEAMESNLREALQPKIQRPFTQDAVTVKMFETKAKDHDRVSVAVMPRESLQGTRASIIQRLRDMNSQIQAIDHMSDNIERGFHGTRMLISTLEHLADTADTTPGMLDDRKSETLTPKVSQKSPKRSARSSARTEAKSTARRSPSPKGKKTSSQELARISGLSGISDIIGEMVQKGDIDLEEAGFEPEEAKFFVNQMKHSARRAESPAQQERMRKSLQKLEEYAKTKEEYPDERSAEKKEEIRRWMAEKRAQKMEEYRKHLHDLREHEVKPFKPSQDTHKGTFKAGEFNDRKFQNQVDMTRRMAEAEELFLEALRDKPELPTYRERSPKRKPVSRDTSPVKTKKRSPERWERSPMISDRRGISPGRKQIDTTRSTVTISPKVSRKIYRPDEKIQYREPVRSPVRERQPRPQPIMVQPAPEPVVPRLRLIDSDEFMRRSHETTGDYSAYAKAVADMEVTQSQEVYKPRPASPPPKPSGKQYKPKSFTEMVRLQDPSKLKKKFSKIPTPYAQRLASMQRETPRELSPEEKGERIYGSNRSPSKKSFGEPSPRTVKTYAERLQEMKSKKTYSTPIIPRSHIPGSGRTGSSTITQKKKTGPPHKPMTYVEQLQKINQGAPKTRGKAGMKTFVKPQTFLKSHKPLHKSQTYSEQLQTLQPPKGKQIIM</sequence>
<feature type="compositionally biased region" description="Polar residues" evidence="1">
    <location>
        <begin position="1583"/>
        <end position="1594"/>
    </location>
</feature>
<protein>
    <submittedName>
        <fullName evidence="2">Uncharacterized protein</fullName>
    </submittedName>
</protein>
<dbReference type="InterPro" id="IPR028236">
    <property type="entry name" value="CPLANE1"/>
</dbReference>
<feature type="compositionally biased region" description="Basic and acidic residues" evidence="1">
    <location>
        <begin position="2870"/>
        <end position="2879"/>
    </location>
</feature>
<feature type="region of interest" description="Disordered" evidence="1">
    <location>
        <begin position="2628"/>
        <end position="2734"/>
    </location>
</feature>
<feature type="region of interest" description="Disordered" evidence="1">
    <location>
        <begin position="2051"/>
        <end position="2134"/>
    </location>
</feature>
<feature type="compositionally biased region" description="Basic and acidic residues" evidence="1">
    <location>
        <begin position="2107"/>
        <end position="2116"/>
    </location>
</feature>
<accession>A0A8B6HLR2</accession>
<comment type="caution">
    <text evidence="2">The sequence shown here is derived from an EMBL/GenBank/DDBJ whole genome shotgun (WGS) entry which is preliminary data.</text>
</comment>
<dbReference type="Proteomes" id="UP000596742">
    <property type="component" value="Unassembled WGS sequence"/>
</dbReference>
<keyword evidence="3" id="KW-1185">Reference proteome</keyword>
<feature type="region of interest" description="Disordered" evidence="1">
    <location>
        <begin position="1746"/>
        <end position="1876"/>
    </location>
</feature>
<feature type="compositionally biased region" description="Basic and acidic residues" evidence="1">
    <location>
        <begin position="2660"/>
        <end position="2676"/>
    </location>
</feature>
<feature type="compositionally biased region" description="Polar residues" evidence="1">
    <location>
        <begin position="2957"/>
        <end position="2969"/>
    </location>
</feature>
<feature type="region of interest" description="Disordered" evidence="1">
    <location>
        <begin position="1614"/>
        <end position="1638"/>
    </location>
</feature>
<feature type="region of interest" description="Disordered" evidence="1">
    <location>
        <begin position="1652"/>
        <end position="1706"/>
    </location>
</feature>
<evidence type="ECO:0000313" key="3">
    <source>
        <dbReference type="Proteomes" id="UP000596742"/>
    </source>
</evidence>
<feature type="compositionally biased region" description="Basic and acidic residues" evidence="1">
    <location>
        <begin position="1755"/>
        <end position="1769"/>
    </location>
</feature>
<feature type="compositionally biased region" description="Basic and acidic residues" evidence="1">
    <location>
        <begin position="2702"/>
        <end position="2723"/>
    </location>
</feature>
<dbReference type="PANTHER" id="PTHR14492">
    <property type="entry name" value="JBTS17"/>
    <property type="match status" value="1"/>
</dbReference>
<feature type="compositionally biased region" description="Basic and acidic residues" evidence="1">
    <location>
        <begin position="2067"/>
        <end position="2083"/>
    </location>
</feature>
<dbReference type="OrthoDB" id="5974632at2759"/>
<gene>
    <name evidence="2" type="ORF">MGAL_10B004328</name>
</gene>
<feature type="region of interest" description="Disordered" evidence="1">
    <location>
        <begin position="2772"/>
        <end position="2916"/>
    </location>
</feature>
<dbReference type="PANTHER" id="PTHR14492:SF4">
    <property type="entry name" value="CILIOGENESIS AND PLANAR POLARITY EFFECTOR 1"/>
    <property type="match status" value="1"/>
</dbReference>
<dbReference type="EMBL" id="UYJE01010270">
    <property type="protein sequence ID" value="VDI81522.1"/>
    <property type="molecule type" value="Genomic_DNA"/>
</dbReference>
<feature type="compositionally biased region" description="Basic and acidic residues" evidence="1">
    <location>
        <begin position="1786"/>
        <end position="1795"/>
    </location>
</feature>
<feature type="compositionally biased region" description="Acidic residues" evidence="1">
    <location>
        <begin position="2119"/>
        <end position="2129"/>
    </location>
</feature>
<feature type="region of interest" description="Disordered" evidence="1">
    <location>
        <begin position="2948"/>
        <end position="2978"/>
    </location>
</feature>
<evidence type="ECO:0000256" key="1">
    <source>
        <dbReference type="SAM" id="MobiDB-lite"/>
    </source>
</evidence>
<feature type="compositionally biased region" description="Basic and acidic residues" evidence="1">
    <location>
        <begin position="2580"/>
        <end position="2595"/>
    </location>
</feature>
<feature type="region of interest" description="Disordered" evidence="1">
    <location>
        <begin position="1561"/>
        <end position="1599"/>
    </location>
</feature>
<feature type="compositionally biased region" description="Polar residues" evidence="1">
    <location>
        <begin position="2686"/>
        <end position="2695"/>
    </location>
</feature>
<organism evidence="2 3">
    <name type="scientific">Mytilus galloprovincialis</name>
    <name type="common">Mediterranean mussel</name>
    <dbReference type="NCBI Taxonomy" id="29158"/>
    <lineage>
        <taxon>Eukaryota</taxon>
        <taxon>Metazoa</taxon>
        <taxon>Spiralia</taxon>
        <taxon>Lophotrochozoa</taxon>
        <taxon>Mollusca</taxon>
        <taxon>Bivalvia</taxon>
        <taxon>Autobranchia</taxon>
        <taxon>Pteriomorphia</taxon>
        <taxon>Mytilida</taxon>
        <taxon>Mytiloidea</taxon>
        <taxon>Mytilidae</taxon>
        <taxon>Mytilinae</taxon>
        <taxon>Mytilus</taxon>
    </lineage>
</organism>
<feature type="region of interest" description="Disordered" evidence="1">
    <location>
        <begin position="2580"/>
        <end position="2604"/>
    </location>
</feature>
<evidence type="ECO:0000313" key="2">
    <source>
        <dbReference type="EMBL" id="VDI81522.1"/>
    </source>
</evidence>
<feature type="compositionally biased region" description="Basic and acidic residues" evidence="1">
    <location>
        <begin position="2628"/>
        <end position="2641"/>
    </location>
</feature>
<feature type="compositionally biased region" description="Polar residues" evidence="1">
    <location>
        <begin position="1865"/>
        <end position="1876"/>
    </location>
</feature>
<proteinExistence type="predicted"/>
<reference evidence="2" key="1">
    <citation type="submission" date="2018-11" db="EMBL/GenBank/DDBJ databases">
        <authorList>
            <person name="Alioto T."/>
            <person name="Alioto T."/>
        </authorList>
    </citation>
    <scope>NUCLEOTIDE SEQUENCE</scope>
</reference>